<evidence type="ECO:0000256" key="1">
    <source>
        <dbReference type="ARBA" id="ARBA00023054"/>
    </source>
</evidence>
<evidence type="ECO:0000259" key="3">
    <source>
        <dbReference type="PROSITE" id="PS50188"/>
    </source>
</evidence>
<keyword evidence="4" id="KW-0326">Glycosidase</keyword>
<dbReference type="GO" id="GO:0016985">
    <property type="term" value="F:mannan endo-1,4-beta-mannosidase activity"/>
    <property type="evidence" value="ECO:0007669"/>
    <property type="project" value="UniProtKB-EC"/>
</dbReference>
<dbReference type="GO" id="GO:0030246">
    <property type="term" value="F:carbohydrate binding"/>
    <property type="evidence" value="ECO:0007669"/>
    <property type="project" value="InterPro"/>
</dbReference>
<dbReference type="InterPro" id="IPR013320">
    <property type="entry name" value="ConA-like_dom_sf"/>
</dbReference>
<dbReference type="InterPro" id="IPR036116">
    <property type="entry name" value="FN3_sf"/>
</dbReference>
<evidence type="ECO:0000256" key="2">
    <source>
        <dbReference type="SAM" id="SignalP"/>
    </source>
</evidence>
<keyword evidence="1" id="KW-0175">Coiled coil</keyword>
<dbReference type="PROSITE" id="PS50188">
    <property type="entry name" value="B302_SPRY"/>
    <property type="match status" value="1"/>
</dbReference>
<dbReference type="InterPro" id="IPR043136">
    <property type="entry name" value="B30.2/SPRY_sf"/>
</dbReference>
<feature type="signal peptide" evidence="2">
    <location>
        <begin position="1"/>
        <end position="32"/>
    </location>
</feature>
<proteinExistence type="predicted"/>
<evidence type="ECO:0000313" key="5">
    <source>
        <dbReference type="Proteomes" id="UP000094578"/>
    </source>
</evidence>
<dbReference type="InterPro" id="IPR003877">
    <property type="entry name" value="SPRY_dom"/>
</dbReference>
<keyword evidence="2" id="KW-0732">Signal</keyword>
<keyword evidence="4" id="KW-0378">Hydrolase</keyword>
<dbReference type="EC" id="3.2.1.78" evidence="4"/>
<dbReference type="InterPro" id="IPR008965">
    <property type="entry name" value="CBM2/CBM3_carb-bd_dom_sf"/>
</dbReference>
<dbReference type="SUPFAM" id="SSF49384">
    <property type="entry name" value="Carbohydrate-binding domain"/>
    <property type="match status" value="1"/>
</dbReference>
<dbReference type="GO" id="GO:0000272">
    <property type="term" value="P:polysaccharide catabolic process"/>
    <property type="evidence" value="ECO:0007669"/>
    <property type="project" value="InterPro"/>
</dbReference>
<organism evidence="4 5">
    <name type="scientific">Paenibacillus nuruki</name>
    <dbReference type="NCBI Taxonomy" id="1886670"/>
    <lineage>
        <taxon>Bacteria</taxon>
        <taxon>Bacillati</taxon>
        <taxon>Bacillota</taxon>
        <taxon>Bacilli</taxon>
        <taxon>Bacillales</taxon>
        <taxon>Paenibacillaceae</taxon>
        <taxon>Paenibacillus</taxon>
    </lineage>
</organism>
<dbReference type="InterPro" id="IPR013783">
    <property type="entry name" value="Ig-like_fold"/>
</dbReference>
<dbReference type="Gene3D" id="2.60.40.10">
    <property type="entry name" value="Immunoglobulins"/>
    <property type="match status" value="1"/>
</dbReference>
<protein>
    <submittedName>
        <fullName evidence="4">Mannan endo-1,4-beta-mannosidase</fullName>
        <ecNumber evidence="4">3.2.1.78</ecNumber>
    </submittedName>
</protein>
<gene>
    <name evidence="4" type="primary">gmuG</name>
    <name evidence="4" type="ORF">PTI45_01708</name>
</gene>
<keyword evidence="5" id="KW-1185">Reference proteome</keyword>
<comment type="caution">
    <text evidence="4">The sequence shown here is derived from an EMBL/GenBank/DDBJ whole genome shotgun (WGS) entry which is preliminary data.</text>
</comment>
<sequence length="509" mass="54758">MKKRIFSQLSLFLSVLFVAVSVLTALPTATQAATSPVTWSNGSLVKTFSGETGFRSGVLATEGKTTGKWYWEVEVTNEDQSKTSSYGMIGISTAGLKKSIAYYGVNGNLYKNYGSSPTSDTVYGKGLAKTDTLSIALDIDNHTIIWYKNGIKVVENIYNYTDSDLGTPLYPEIINGSSSGSRTLTANFGATPFKYANIIPAGYLAYDQSNAIVVGESTLKATAGDAKIDLTWSTATNATSYNVKRATTTGGPYANVATNVTGNTYYTDTTAVNGTPYFYVVTGVNGTTEGAVSNEVTATPIAAMKPNEQATLDVTINKEKVKVGEDFIADLSLKKATNIYAEDFVVNYDATLMEYLGATEVPGYKVYNETNDKKGTLRFIVASQGKNYGISADTVFLKLKFKAIAVGTGKVDSLSGRIADTDNEYDIAPANALEDTILIEKPAFLDVNRSGSYTLLDLSIDAFYFGQNAADTDKTLHDADQTEDDQVGDDDLVYIVGQMLTNPDYTPNK</sequence>
<dbReference type="Gene3D" id="2.60.120.920">
    <property type="match status" value="1"/>
</dbReference>
<dbReference type="InterPro" id="IPR002102">
    <property type="entry name" value="Cohesin_dom"/>
</dbReference>
<dbReference type="SMART" id="SM00449">
    <property type="entry name" value="SPRY"/>
    <property type="match status" value="1"/>
</dbReference>
<reference evidence="4 5" key="1">
    <citation type="submission" date="2016-08" db="EMBL/GenBank/DDBJ databases">
        <title>Genome sequencing of Paenibacillus sp. TI45-13ar, isolated from Korean traditional nuruk.</title>
        <authorList>
            <person name="Kim S.-J."/>
        </authorList>
    </citation>
    <scope>NUCLEOTIDE SEQUENCE [LARGE SCALE GENOMIC DNA]</scope>
    <source>
        <strain evidence="4 5">TI45-13ar</strain>
    </source>
</reference>
<dbReference type="Pfam" id="PF00963">
    <property type="entry name" value="Cohesin"/>
    <property type="match status" value="1"/>
</dbReference>
<dbReference type="RefSeq" id="WP_069327149.1">
    <property type="nucleotide sequence ID" value="NZ_MDER01000034.1"/>
</dbReference>
<dbReference type="Gene3D" id="2.60.40.680">
    <property type="match status" value="1"/>
</dbReference>
<dbReference type="EMBL" id="MDER01000034">
    <property type="protein sequence ID" value="ODP28736.1"/>
    <property type="molecule type" value="Genomic_DNA"/>
</dbReference>
<dbReference type="CDD" id="cd00063">
    <property type="entry name" value="FN3"/>
    <property type="match status" value="1"/>
</dbReference>
<dbReference type="Pfam" id="PF00622">
    <property type="entry name" value="SPRY"/>
    <property type="match status" value="1"/>
</dbReference>
<dbReference type="Proteomes" id="UP000094578">
    <property type="component" value="Unassembled WGS sequence"/>
</dbReference>
<evidence type="ECO:0000313" key="4">
    <source>
        <dbReference type="EMBL" id="ODP28736.1"/>
    </source>
</evidence>
<accession>A0A1E3L4R1</accession>
<dbReference type="CDD" id="cd08547">
    <property type="entry name" value="Type_II_cohesin"/>
    <property type="match status" value="1"/>
</dbReference>
<name>A0A1E3L4R1_9BACL</name>
<dbReference type="InterPro" id="IPR003961">
    <property type="entry name" value="FN3_dom"/>
</dbReference>
<feature type="chain" id="PRO_5009131291" evidence="2">
    <location>
        <begin position="33"/>
        <end position="509"/>
    </location>
</feature>
<dbReference type="PATRIC" id="fig|1886670.3.peg.1740"/>
<dbReference type="InterPro" id="IPR001870">
    <property type="entry name" value="B30.2/SPRY"/>
</dbReference>
<dbReference type="SUPFAM" id="SSF49265">
    <property type="entry name" value="Fibronectin type III"/>
    <property type="match status" value="1"/>
</dbReference>
<dbReference type="STRING" id="1886670.PTI45_01708"/>
<feature type="domain" description="B30.2/SPRY" evidence="3">
    <location>
        <begin position="1"/>
        <end position="193"/>
    </location>
</feature>
<dbReference type="SUPFAM" id="SSF49899">
    <property type="entry name" value="Concanavalin A-like lectins/glucanases"/>
    <property type="match status" value="1"/>
</dbReference>
<dbReference type="AlphaFoldDB" id="A0A1E3L4R1"/>